<name>A0A0G4FDJ1_9ALVE</name>
<protein>
    <recommendedName>
        <fullName evidence="3">NADAR domain-containing protein</fullName>
    </recommendedName>
</protein>
<dbReference type="InterPro" id="IPR012816">
    <property type="entry name" value="NADAR"/>
</dbReference>
<dbReference type="EMBL" id="CDMZ01000282">
    <property type="protein sequence ID" value="CEM10906.1"/>
    <property type="molecule type" value="Genomic_DNA"/>
</dbReference>
<reference evidence="2" key="1">
    <citation type="submission" date="2014-11" db="EMBL/GenBank/DDBJ databases">
        <authorList>
            <person name="Otto D Thomas"/>
            <person name="Naeem Raeece"/>
        </authorList>
    </citation>
    <scope>NUCLEOTIDE SEQUENCE</scope>
</reference>
<proteinExistence type="predicted"/>
<evidence type="ECO:0000313" key="2">
    <source>
        <dbReference type="EMBL" id="CEM10906.1"/>
    </source>
</evidence>
<dbReference type="AlphaFoldDB" id="A0A0G4FDJ1"/>
<evidence type="ECO:0000256" key="1">
    <source>
        <dbReference type="SAM" id="MobiDB-lite"/>
    </source>
</evidence>
<evidence type="ECO:0008006" key="3">
    <source>
        <dbReference type="Google" id="ProtNLM"/>
    </source>
</evidence>
<sequence>MDGSGKSISPGTDNFEIMEFEMEGQTFYSSEQAYQAMKQKTDADRTKIAQQKPKEGENGWTFGMRVWNMGQRGARRANFEADKVEVMYEANKAKLMGSGVTNKEARKALIESKGEITHRGSGAFWDKWNPILLMRLREELKSDDDPSKDLTRLKSLTDQMDKYRSSSSSGHKGAGASSSSSPQKPSVQAGEGGFEEGKLIVGGQTGETVTGDAPTTPAKPDEVNKDNEKLSVEPAESLAENT</sequence>
<dbReference type="Gene3D" id="1.10.357.40">
    <property type="entry name" value="YbiA-like"/>
    <property type="match status" value="1"/>
</dbReference>
<accession>A0A0G4FDJ1</accession>
<feature type="compositionally biased region" description="Low complexity" evidence="1">
    <location>
        <begin position="165"/>
        <end position="186"/>
    </location>
</feature>
<dbReference type="VEuPathDB" id="CryptoDB:Cvel_16359"/>
<feature type="region of interest" description="Disordered" evidence="1">
    <location>
        <begin position="141"/>
        <end position="242"/>
    </location>
</feature>
<organism evidence="2">
    <name type="scientific">Chromera velia CCMP2878</name>
    <dbReference type="NCBI Taxonomy" id="1169474"/>
    <lineage>
        <taxon>Eukaryota</taxon>
        <taxon>Sar</taxon>
        <taxon>Alveolata</taxon>
        <taxon>Colpodellida</taxon>
        <taxon>Chromeraceae</taxon>
        <taxon>Chromera</taxon>
    </lineage>
</organism>
<dbReference type="CDD" id="cd15457">
    <property type="entry name" value="NADAR"/>
    <property type="match status" value="1"/>
</dbReference>
<feature type="compositionally biased region" description="Basic and acidic residues" evidence="1">
    <location>
        <begin position="219"/>
        <end position="231"/>
    </location>
</feature>
<gene>
    <name evidence="2" type="ORF">Cvel_16359</name>
</gene>
<feature type="compositionally biased region" description="Basic and acidic residues" evidence="1">
    <location>
        <begin position="141"/>
        <end position="152"/>
    </location>
</feature>
<dbReference type="InterPro" id="IPR037238">
    <property type="entry name" value="YbiA-like_sf"/>
</dbReference>
<dbReference type="SUPFAM" id="SSF143990">
    <property type="entry name" value="YbiA-like"/>
    <property type="match status" value="1"/>
</dbReference>